<dbReference type="AlphaFoldDB" id="A0A7W9HLU2"/>
<keyword evidence="1" id="KW-0812">Transmembrane</keyword>
<keyword evidence="1" id="KW-0472">Membrane</keyword>
<dbReference type="EMBL" id="JACHMO010000001">
    <property type="protein sequence ID" value="MBB5804515.1"/>
    <property type="molecule type" value="Genomic_DNA"/>
</dbReference>
<accession>A0A7W9HLU2</accession>
<keyword evidence="3" id="KW-1185">Reference proteome</keyword>
<evidence type="ECO:0000256" key="1">
    <source>
        <dbReference type="SAM" id="Phobius"/>
    </source>
</evidence>
<organism evidence="2 3">
    <name type="scientific">Saccharothrix ecbatanensis</name>
    <dbReference type="NCBI Taxonomy" id="1105145"/>
    <lineage>
        <taxon>Bacteria</taxon>
        <taxon>Bacillati</taxon>
        <taxon>Actinomycetota</taxon>
        <taxon>Actinomycetes</taxon>
        <taxon>Pseudonocardiales</taxon>
        <taxon>Pseudonocardiaceae</taxon>
        <taxon>Saccharothrix</taxon>
    </lineage>
</organism>
<keyword evidence="1" id="KW-1133">Transmembrane helix</keyword>
<evidence type="ECO:0000313" key="2">
    <source>
        <dbReference type="EMBL" id="MBB5804515.1"/>
    </source>
</evidence>
<evidence type="ECO:0000313" key="3">
    <source>
        <dbReference type="Proteomes" id="UP000552097"/>
    </source>
</evidence>
<reference evidence="2 3" key="1">
    <citation type="submission" date="2020-08" db="EMBL/GenBank/DDBJ databases">
        <title>Sequencing the genomes of 1000 actinobacteria strains.</title>
        <authorList>
            <person name="Klenk H.-P."/>
        </authorList>
    </citation>
    <scope>NUCLEOTIDE SEQUENCE [LARGE SCALE GENOMIC DNA]</scope>
    <source>
        <strain evidence="2 3">DSM 45486</strain>
    </source>
</reference>
<name>A0A7W9HLU2_9PSEU</name>
<proteinExistence type="predicted"/>
<dbReference type="Proteomes" id="UP000552097">
    <property type="component" value="Unassembled WGS sequence"/>
</dbReference>
<gene>
    <name evidence="2" type="ORF">F4560_004283</name>
</gene>
<feature type="transmembrane region" description="Helical" evidence="1">
    <location>
        <begin position="17"/>
        <end position="36"/>
    </location>
</feature>
<comment type="caution">
    <text evidence="2">The sequence shown here is derived from an EMBL/GenBank/DDBJ whole genome shotgun (WGS) entry which is preliminary data.</text>
</comment>
<sequence>MIITGRLWLCEAINSQAALVIVCVGGFVGAFLYSAYRCDRER</sequence>
<protein>
    <submittedName>
        <fullName evidence="2">Uncharacterized protein</fullName>
    </submittedName>
</protein>